<dbReference type="SUPFAM" id="SSF110296">
    <property type="entry name" value="Oligoxyloglucan reducing end-specific cellobiohydrolase"/>
    <property type="match status" value="1"/>
</dbReference>
<evidence type="ECO:0008006" key="3">
    <source>
        <dbReference type="Google" id="ProtNLM"/>
    </source>
</evidence>
<sequence>MRRYQWAAATLVILIAGYVIGSGGMWERISNDFMKEDTPYGPGDFRMRGEQILSMKLTNPEITFKPRDEWSDPNRAEPAEAWMGKPGESANRRTVRILAGSLEEGVERRFEEPAQQADWWLSPDWNTLYLATGWSDRTANKPAGERYHPQATQLFKSTDQGESWEKLRWPEDQNISAFRFLDAQRGYLIGWGPHIWRTEDGGEHWEEIPVPAEARDPENERERFDLVALGQDNVLRMAFFDQARGESVIYSLPWGETEPRFEVAIGDYGVNDIAANEQGEVYILARKGRPTSLMPKEQLVHHPTSIWHWNGSQLTELHEFDSDLVGYALYITPEEGLLFDGVNEGSLLGKDVTAVSYDGGADWRIEDEGRSAQGGYYDTRTGERWRVAGYSLYRREIP</sequence>
<evidence type="ECO:0000313" key="1">
    <source>
        <dbReference type="EMBL" id="TVU87843.1"/>
    </source>
</evidence>
<dbReference type="Gene3D" id="2.130.10.10">
    <property type="entry name" value="YVTN repeat-like/Quinoprotein amine dehydrogenase"/>
    <property type="match status" value="1"/>
</dbReference>
<dbReference type="RefSeq" id="WP_144814618.1">
    <property type="nucleotide sequence ID" value="NZ_VNFE01000007.1"/>
</dbReference>
<accession>A0A558J2K4</accession>
<dbReference type="EMBL" id="VNFE01000007">
    <property type="protein sequence ID" value="TVU87843.1"/>
    <property type="molecule type" value="Genomic_DNA"/>
</dbReference>
<reference evidence="1 2" key="1">
    <citation type="submission" date="2019-07" db="EMBL/GenBank/DDBJ databases">
        <title>Diversity of Bacteria from Kongsfjorden, Arctic.</title>
        <authorList>
            <person name="Yu Y."/>
        </authorList>
    </citation>
    <scope>NUCLEOTIDE SEQUENCE [LARGE SCALE GENOMIC DNA]</scope>
    <source>
        <strain evidence="1 2">SM1922</strain>
    </source>
</reference>
<proteinExistence type="predicted"/>
<dbReference type="AlphaFoldDB" id="A0A558J2K4"/>
<gene>
    <name evidence="1" type="ORF">FQP89_19895</name>
</gene>
<comment type="caution">
    <text evidence="1">The sequence shown here is derived from an EMBL/GenBank/DDBJ whole genome shotgun (WGS) entry which is preliminary data.</text>
</comment>
<protein>
    <recommendedName>
        <fullName evidence="3">Glycosyl hydrolase</fullName>
    </recommendedName>
</protein>
<name>A0A558J2K4_9GAMM</name>
<organism evidence="1 2">
    <name type="scientific">Vreelandella titanicae</name>
    <dbReference type="NCBI Taxonomy" id="664683"/>
    <lineage>
        <taxon>Bacteria</taxon>
        <taxon>Pseudomonadati</taxon>
        <taxon>Pseudomonadota</taxon>
        <taxon>Gammaproteobacteria</taxon>
        <taxon>Oceanospirillales</taxon>
        <taxon>Halomonadaceae</taxon>
        <taxon>Vreelandella</taxon>
    </lineage>
</organism>
<dbReference type="Proteomes" id="UP000317288">
    <property type="component" value="Unassembled WGS sequence"/>
</dbReference>
<evidence type="ECO:0000313" key="2">
    <source>
        <dbReference type="Proteomes" id="UP000317288"/>
    </source>
</evidence>
<dbReference type="InterPro" id="IPR015943">
    <property type="entry name" value="WD40/YVTN_repeat-like_dom_sf"/>
</dbReference>